<evidence type="ECO:0000313" key="1">
    <source>
        <dbReference type="EMBL" id="JAE06079.1"/>
    </source>
</evidence>
<reference evidence="1" key="1">
    <citation type="submission" date="2014-09" db="EMBL/GenBank/DDBJ databases">
        <authorList>
            <person name="Magalhaes I.L.F."/>
            <person name="Oliveira U."/>
            <person name="Santos F.R."/>
            <person name="Vidigal T.H.D.A."/>
            <person name="Brescovit A.D."/>
            <person name="Santos A.J."/>
        </authorList>
    </citation>
    <scope>NUCLEOTIDE SEQUENCE</scope>
    <source>
        <tissue evidence="1">Shoot tissue taken approximately 20 cm above the soil surface</tissue>
    </source>
</reference>
<accession>A0A0A9F4F6</accession>
<dbReference type="AlphaFoldDB" id="A0A0A9F4F6"/>
<sequence>MVNHRGLQNCWSISELSIFSISLGF</sequence>
<name>A0A0A9F4F6_ARUDO</name>
<protein>
    <submittedName>
        <fullName evidence="1">Uncharacterized protein</fullName>
    </submittedName>
</protein>
<organism evidence="1">
    <name type="scientific">Arundo donax</name>
    <name type="common">Giant reed</name>
    <name type="synonym">Donax arundinaceus</name>
    <dbReference type="NCBI Taxonomy" id="35708"/>
    <lineage>
        <taxon>Eukaryota</taxon>
        <taxon>Viridiplantae</taxon>
        <taxon>Streptophyta</taxon>
        <taxon>Embryophyta</taxon>
        <taxon>Tracheophyta</taxon>
        <taxon>Spermatophyta</taxon>
        <taxon>Magnoliopsida</taxon>
        <taxon>Liliopsida</taxon>
        <taxon>Poales</taxon>
        <taxon>Poaceae</taxon>
        <taxon>PACMAD clade</taxon>
        <taxon>Arundinoideae</taxon>
        <taxon>Arundineae</taxon>
        <taxon>Arundo</taxon>
    </lineage>
</organism>
<reference evidence="1" key="2">
    <citation type="journal article" date="2015" name="Data Brief">
        <title>Shoot transcriptome of the giant reed, Arundo donax.</title>
        <authorList>
            <person name="Barrero R.A."/>
            <person name="Guerrero F.D."/>
            <person name="Moolhuijzen P."/>
            <person name="Goolsby J.A."/>
            <person name="Tidwell J."/>
            <person name="Bellgard S.E."/>
            <person name="Bellgard M.I."/>
        </authorList>
    </citation>
    <scope>NUCLEOTIDE SEQUENCE</scope>
    <source>
        <tissue evidence="1">Shoot tissue taken approximately 20 cm above the soil surface</tissue>
    </source>
</reference>
<dbReference type="EMBL" id="GBRH01191817">
    <property type="protein sequence ID" value="JAE06079.1"/>
    <property type="molecule type" value="Transcribed_RNA"/>
</dbReference>
<proteinExistence type="predicted"/>